<dbReference type="Proteomes" id="UP000289738">
    <property type="component" value="Chromosome A10"/>
</dbReference>
<dbReference type="EMBL" id="SDMP01000010">
    <property type="protein sequence ID" value="RYR32969.1"/>
    <property type="molecule type" value="Genomic_DNA"/>
</dbReference>
<sequence length="91" mass="10582">MELGPSSKPKRVGVCWLSVPFPPRSQVKYFNFSSLFSPSDPAMHFPSSSLPNYLFFCQSSLPVHFIMIYRFNWQRTLDWGDIRCNKTLDSD</sequence>
<proteinExistence type="predicted"/>
<evidence type="ECO:0000313" key="1">
    <source>
        <dbReference type="EMBL" id="RYR32969.1"/>
    </source>
</evidence>
<name>A0A445B2S8_ARAHY</name>
<gene>
    <name evidence="1" type="ORF">Ahy_A10g047491</name>
</gene>
<reference evidence="1 2" key="1">
    <citation type="submission" date="2019-01" db="EMBL/GenBank/DDBJ databases">
        <title>Sequencing of cultivated peanut Arachis hypogaea provides insights into genome evolution and oil improvement.</title>
        <authorList>
            <person name="Chen X."/>
        </authorList>
    </citation>
    <scope>NUCLEOTIDE SEQUENCE [LARGE SCALE GENOMIC DNA]</scope>
    <source>
        <strain evidence="2">cv. Fuhuasheng</strain>
        <tissue evidence="1">Leaves</tissue>
    </source>
</reference>
<protein>
    <submittedName>
        <fullName evidence="1">Uncharacterized protein</fullName>
    </submittedName>
</protein>
<accession>A0A445B2S8</accession>
<comment type="caution">
    <text evidence="1">The sequence shown here is derived from an EMBL/GenBank/DDBJ whole genome shotgun (WGS) entry which is preliminary data.</text>
</comment>
<dbReference type="AlphaFoldDB" id="A0A445B2S8"/>
<keyword evidence="2" id="KW-1185">Reference proteome</keyword>
<evidence type="ECO:0000313" key="2">
    <source>
        <dbReference type="Proteomes" id="UP000289738"/>
    </source>
</evidence>
<organism evidence="1 2">
    <name type="scientific">Arachis hypogaea</name>
    <name type="common">Peanut</name>
    <dbReference type="NCBI Taxonomy" id="3818"/>
    <lineage>
        <taxon>Eukaryota</taxon>
        <taxon>Viridiplantae</taxon>
        <taxon>Streptophyta</taxon>
        <taxon>Embryophyta</taxon>
        <taxon>Tracheophyta</taxon>
        <taxon>Spermatophyta</taxon>
        <taxon>Magnoliopsida</taxon>
        <taxon>eudicotyledons</taxon>
        <taxon>Gunneridae</taxon>
        <taxon>Pentapetalae</taxon>
        <taxon>rosids</taxon>
        <taxon>fabids</taxon>
        <taxon>Fabales</taxon>
        <taxon>Fabaceae</taxon>
        <taxon>Papilionoideae</taxon>
        <taxon>50 kb inversion clade</taxon>
        <taxon>dalbergioids sensu lato</taxon>
        <taxon>Dalbergieae</taxon>
        <taxon>Pterocarpus clade</taxon>
        <taxon>Arachis</taxon>
    </lineage>
</organism>